<comment type="subcellular location">
    <subcellularLocation>
        <location evidence="1">Cell envelope</location>
    </subcellularLocation>
</comment>
<evidence type="ECO:0000256" key="2">
    <source>
        <dbReference type="ARBA" id="ARBA00008814"/>
    </source>
</evidence>
<feature type="signal peptide" evidence="6">
    <location>
        <begin position="1"/>
        <end position="19"/>
    </location>
</feature>
<accession>A0ABS7NIQ8</accession>
<keyword evidence="3" id="KW-0813">Transport</keyword>
<dbReference type="Pfam" id="PF01497">
    <property type="entry name" value="Peripla_BP_2"/>
    <property type="match status" value="1"/>
</dbReference>
<dbReference type="Proteomes" id="UP000766629">
    <property type="component" value="Unassembled WGS sequence"/>
</dbReference>
<evidence type="ECO:0000256" key="3">
    <source>
        <dbReference type="ARBA" id="ARBA00022448"/>
    </source>
</evidence>
<dbReference type="EMBL" id="JAHVJA010000008">
    <property type="protein sequence ID" value="MBY6141087.1"/>
    <property type="molecule type" value="Genomic_DNA"/>
</dbReference>
<feature type="domain" description="Fe/B12 periplasmic-binding" evidence="7">
    <location>
        <begin position="37"/>
        <end position="303"/>
    </location>
</feature>
<sequence length="303" mass="31860">MRCFILAIVLGLATAAAQAREVVHALGTAHVPDAPERVIVLEFSFLDALAAAGLKPVGVADDNKPERIQPVLRELTGDSWISVGTRKTPSLEVIAALQPDLIIADTARHGAIRSTLEQIAPVIFYDSLTGGYEDVLSQAARIGAAVGRAEEMAAFQAGHAVRMSAIREQIAAAANGRPAQFGVASSRGLWLHSPQSYAGTLLAALGFGAAGPETEGSSYGALYQPVTLEQLSEADPAILILGKPAEGDTIDQAWASEALWQQLEAVRNGNVFEVSSDLWSRSRGMLTAEQSAADLLAIAKSLQ</sequence>
<name>A0ABS7NIQ8_9RHOB</name>
<evidence type="ECO:0000256" key="4">
    <source>
        <dbReference type="ARBA" id="ARBA00022496"/>
    </source>
</evidence>
<keyword evidence="4" id="KW-0408">Iron</keyword>
<evidence type="ECO:0000259" key="7">
    <source>
        <dbReference type="PROSITE" id="PS50983"/>
    </source>
</evidence>
<comment type="similarity">
    <text evidence="2">Belongs to the bacterial solute-binding protein 8 family.</text>
</comment>
<keyword evidence="4" id="KW-0410">Iron transport</keyword>
<dbReference type="PANTHER" id="PTHR30532:SF29">
    <property type="entry name" value="FE(3+) DICITRATE-BINDING PERIPLASMIC PROTEIN"/>
    <property type="match status" value="1"/>
</dbReference>
<keyword evidence="4" id="KW-0406">Ion transport</keyword>
<evidence type="ECO:0000313" key="8">
    <source>
        <dbReference type="EMBL" id="MBY6141087.1"/>
    </source>
</evidence>
<gene>
    <name evidence="8" type="ORF">KUV26_16735</name>
</gene>
<dbReference type="CDD" id="cd01146">
    <property type="entry name" value="FhuD"/>
    <property type="match status" value="1"/>
</dbReference>
<dbReference type="PROSITE" id="PS50983">
    <property type="entry name" value="FE_B12_PBP"/>
    <property type="match status" value="1"/>
</dbReference>
<proteinExistence type="inferred from homology"/>
<dbReference type="PANTHER" id="PTHR30532">
    <property type="entry name" value="IRON III DICITRATE-BINDING PERIPLASMIC PROTEIN"/>
    <property type="match status" value="1"/>
</dbReference>
<dbReference type="InterPro" id="IPR002491">
    <property type="entry name" value="ABC_transptr_periplasmic_BD"/>
</dbReference>
<evidence type="ECO:0000256" key="6">
    <source>
        <dbReference type="SAM" id="SignalP"/>
    </source>
</evidence>
<comment type="caution">
    <text evidence="8">The sequence shown here is derived from an EMBL/GenBank/DDBJ whole genome shotgun (WGS) entry which is preliminary data.</text>
</comment>
<dbReference type="SUPFAM" id="SSF53807">
    <property type="entry name" value="Helical backbone' metal receptor"/>
    <property type="match status" value="1"/>
</dbReference>
<feature type="chain" id="PRO_5045089998" evidence="6">
    <location>
        <begin position="20"/>
        <end position="303"/>
    </location>
</feature>
<organism evidence="8 9">
    <name type="scientific">Leisingera daeponensis</name>
    <dbReference type="NCBI Taxonomy" id="405746"/>
    <lineage>
        <taxon>Bacteria</taxon>
        <taxon>Pseudomonadati</taxon>
        <taxon>Pseudomonadota</taxon>
        <taxon>Alphaproteobacteria</taxon>
        <taxon>Rhodobacterales</taxon>
        <taxon>Roseobacteraceae</taxon>
        <taxon>Leisingera</taxon>
    </lineage>
</organism>
<dbReference type="InterPro" id="IPR051313">
    <property type="entry name" value="Bact_iron-sidero_bind"/>
</dbReference>
<reference evidence="8 9" key="1">
    <citation type="submission" date="2021-06" db="EMBL/GenBank/DDBJ databases">
        <title>50 bacteria genomes isolated from Dapeng, Shenzhen, China.</title>
        <authorList>
            <person name="Zheng W."/>
            <person name="Yu S."/>
            <person name="Huang Y."/>
        </authorList>
    </citation>
    <scope>NUCLEOTIDE SEQUENCE [LARGE SCALE GENOMIC DNA]</scope>
    <source>
        <strain evidence="8 9">DP1N14-2</strain>
    </source>
</reference>
<keyword evidence="5 6" id="KW-0732">Signal</keyword>
<evidence type="ECO:0000256" key="1">
    <source>
        <dbReference type="ARBA" id="ARBA00004196"/>
    </source>
</evidence>
<dbReference type="Gene3D" id="3.40.50.1980">
    <property type="entry name" value="Nitrogenase molybdenum iron protein domain"/>
    <property type="match status" value="2"/>
</dbReference>
<protein>
    <submittedName>
        <fullName evidence="8">ABC transporter substrate-binding protein</fullName>
    </submittedName>
</protein>
<dbReference type="RefSeq" id="WP_222509175.1">
    <property type="nucleotide sequence ID" value="NZ_JAHVJA010000008.1"/>
</dbReference>
<keyword evidence="9" id="KW-1185">Reference proteome</keyword>
<evidence type="ECO:0000256" key="5">
    <source>
        <dbReference type="ARBA" id="ARBA00022729"/>
    </source>
</evidence>
<dbReference type="NCBIfam" id="NF008501">
    <property type="entry name" value="PRK11411.1"/>
    <property type="match status" value="1"/>
</dbReference>
<evidence type="ECO:0000313" key="9">
    <source>
        <dbReference type="Proteomes" id="UP000766629"/>
    </source>
</evidence>